<dbReference type="RefSeq" id="WP_146154367.1">
    <property type="nucleotide sequence ID" value="NZ_PYGK01000004.1"/>
</dbReference>
<organism evidence="1 2">
    <name type="scientific">Chitinophaga ginsengisoli</name>
    <dbReference type="NCBI Taxonomy" id="363837"/>
    <lineage>
        <taxon>Bacteria</taxon>
        <taxon>Pseudomonadati</taxon>
        <taxon>Bacteroidota</taxon>
        <taxon>Chitinophagia</taxon>
        <taxon>Chitinophagales</taxon>
        <taxon>Chitinophagaceae</taxon>
        <taxon>Chitinophaga</taxon>
    </lineage>
</organism>
<dbReference type="Proteomes" id="UP000240978">
    <property type="component" value="Unassembled WGS sequence"/>
</dbReference>
<evidence type="ECO:0008006" key="3">
    <source>
        <dbReference type="Google" id="ProtNLM"/>
    </source>
</evidence>
<reference evidence="1 2" key="1">
    <citation type="submission" date="2018-03" db="EMBL/GenBank/DDBJ databases">
        <title>Genomic Encyclopedia of Archaeal and Bacterial Type Strains, Phase II (KMG-II): from individual species to whole genera.</title>
        <authorList>
            <person name="Goeker M."/>
        </authorList>
    </citation>
    <scope>NUCLEOTIDE SEQUENCE [LARGE SCALE GENOMIC DNA]</scope>
    <source>
        <strain evidence="1 2">DSM 18107</strain>
    </source>
</reference>
<dbReference type="EMBL" id="PYGK01000004">
    <property type="protein sequence ID" value="PSL31936.1"/>
    <property type="molecule type" value="Genomic_DNA"/>
</dbReference>
<comment type="caution">
    <text evidence="1">The sequence shown here is derived from an EMBL/GenBank/DDBJ whole genome shotgun (WGS) entry which is preliminary data.</text>
</comment>
<evidence type="ECO:0000313" key="2">
    <source>
        <dbReference type="Proteomes" id="UP000240978"/>
    </source>
</evidence>
<accession>A0A2P8GDA4</accession>
<proteinExistence type="predicted"/>
<gene>
    <name evidence="1" type="ORF">CLV42_104237</name>
</gene>
<evidence type="ECO:0000313" key="1">
    <source>
        <dbReference type="EMBL" id="PSL31936.1"/>
    </source>
</evidence>
<keyword evidence="2" id="KW-1185">Reference proteome</keyword>
<protein>
    <recommendedName>
        <fullName evidence="3">TolB-like protein</fullName>
    </recommendedName>
</protein>
<name>A0A2P8GDA4_9BACT</name>
<dbReference type="SUPFAM" id="SSF101898">
    <property type="entry name" value="NHL repeat"/>
    <property type="match status" value="1"/>
</dbReference>
<sequence>MTTRISIVLLTTLVVLGFMFIIVHASRQPYEKKHGFNRLFLPEIKLRLIKKMPVQHPLYIAGADNETLYFHTEDPRIIAYTDAGFNAIKTISLSISDTICKHLINAFSTHIGYPDAFIFAYNMAAILCYNLQTGEHTVISTPSNYNNAVQVSDSVFILKYFTGDSTDQSFCKLNIHTKQLTKTNLLTEDLTSSGTLLYSNKNASCYYIHQYNNRITIFDTAFHSIRSAYTIDTFTQSQIQYLSKNKTGSSDILYKSSGTRMLINYLSQLYEDRLYVNSLIKADNETLLTDQSETVIDVYSTNMDKYLESFYIPVPSKQHLKSFYIFNGKILATYTNHLALYEFSSLSK</sequence>
<dbReference type="AlphaFoldDB" id="A0A2P8GDA4"/>
<dbReference type="OrthoDB" id="673785at2"/>